<evidence type="ECO:0000256" key="1">
    <source>
        <dbReference type="ARBA" id="ARBA00004127"/>
    </source>
</evidence>
<dbReference type="EMBL" id="BACD03000032">
    <property type="protein sequence ID" value="GAO50376.1"/>
    <property type="molecule type" value="Genomic_DNA"/>
</dbReference>
<keyword evidence="8" id="KW-0732">Signal</keyword>
<name>A0A0E9NL29_SAICN</name>
<dbReference type="InterPro" id="IPR003807">
    <property type="entry name" value="DUF202"/>
</dbReference>
<keyword evidence="5 13" id="KW-0336">GPI-anchor</keyword>
<feature type="domain" description="DUF202" evidence="16">
    <location>
        <begin position="92"/>
        <end position="170"/>
    </location>
</feature>
<evidence type="ECO:0000256" key="10">
    <source>
        <dbReference type="ARBA" id="ARBA00023136"/>
    </source>
</evidence>
<keyword evidence="7 15" id="KW-0812">Transmembrane</keyword>
<dbReference type="Pfam" id="PF03198">
    <property type="entry name" value="Glyco_hydro_72"/>
    <property type="match status" value="1"/>
</dbReference>
<evidence type="ECO:0000256" key="9">
    <source>
        <dbReference type="ARBA" id="ARBA00022989"/>
    </source>
</evidence>
<dbReference type="Pfam" id="PF02656">
    <property type="entry name" value="DUF202"/>
    <property type="match status" value="1"/>
</dbReference>
<keyword evidence="9 15" id="KW-1133">Transmembrane helix</keyword>
<dbReference type="GO" id="GO:0098552">
    <property type="term" value="C:side of membrane"/>
    <property type="evidence" value="ECO:0007669"/>
    <property type="project" value="UniProtKB-KW"/>
</dbReference>
<feature type="transmembrane region" description="Helical" evidence="15">
    <location>
        <begin position="186"/>
        <end position="211"/>
    </location>
</feature>
<comment type="function">
    <text evidence="13">Splits internally a 1,3-beta-glucan molecule and transfers the newly generated reducing end (the donor) to the non-reducing end of another 1,3-beta-glucan molecule (the acceptor) forming a 1,3-beta linkage, resulting in the elongation of 1,3-beta-glucan chains in the cell wall.</text>
</comment>
<keyword evidence="18" id="KW-1185">Reference proteome</keyword>
<dbReference type="PANTHER" id="PTHR31468:SF5">
    <property type="entry name" value="1,3-BETA-GLUCANOSYLTRANSFERASE GAS5"/>
    <property type="match status" value="1"/>
</dbReference>
<evidence type="ECO:0000256" key="5">
    <source>
        <dbReference type="ARBA" id="ARBA00022622"/>
    </source>
</evidence>
<dbReference type="GO" id="GO:0005886">
    <property type="term" value="C:plasma membrane"/>
    <property type="evidence" value="ECO:0007669"/>
    <property type="project" value="UniProtKB-SubCell"/>
</dbReference>
<gene>
    <name evidence="17" type="ORF">G7K_4503-t1</name>
</gene>
<proteinExistence type="inferred from homology"/>
<dbReference type="FunFam" id="3.20.20.80:FF:000032">
    <property type="entry name" value="1,3-beta-glucanosyltransferase"/>
    <property type="match status" value="1"/>
</dbReference>
<dbReference type="SUPFAM" id="SSF51445">
    <property type="entry name" value="(Trans)glycosidases"/>
    <property type="match status" value="1"/>
</dbReference>
<evidence type="ECO:0000259" key="16">
    <source>
        <dbReference type="Pfam" id="PF02656"/>
    </source>
</evidence>
<reference evidence="17 18" key="3">
    <citation type="journal article" date="2015" name="Genome Announc.">
        <title>Draft Genome Sequence of the Archiascomycetous Yeast Saitoella complicata.</title>
        <authorList>
            <person name="Yamauchi K."/>
            <person name="Kondo S."/>
            <person name="Hamamoto M."/>
            <person name="Takahashi Y."/>
            <person name="Ogura Y."/>
            <person name="Hayashi T."/>
            <person name="Nishida H."/>
        </authorList>
    </citation>
    <scope>NUCLEOTIDE SEQUENCE [LARGE SCALE GENOMIC DNA]</scope>
    <source>
        <strain evidence="17 18">NRRL Y-17804</strain>
    </source>
</reference>
<evidence type="ECO:0000256" key="4">
    <source>
        <dbReference type="ARBA" id="ARBA00007528"/>
    </source>
</evidence>
<keyword evidence="6 13" id="KW-0808">Transferase</keyword>
<protein>
    <recommendedName>
        <fullName evidence="13">1,3-beta-glucanosyltransferase</fullName>
        <ecNumber evidence="13">2.4.1.-</ecNumber>
    </recommendedName>
</protein>
<comment type="caution">
    <text evidence="17">The sequence shown here is derived from an EMBL/GenBank/DDBJ whole genome shotgun (WGS) entry which is preliminary data.</text>
</comment>
<evidence type="ECO:0000256" key="13">
    <source>
        <dbReference type="RuleBase" id="RU361209"/>
    </source>
</evidence>
<dbReference type="STRING" id="698492.A0A0E9NL29"/>
<evidence type="ECO:0000256" key="6">
    <source>
        <dbReference type="ARBA" id="ARBA00022679"/>
    </source>
</evidence>
<dbReference type="InterPro" id="IPR017853">
    <property type="entry name" value="GH"/>
</dbReference>
<evidence type="ECO:0000256" key="2">
    <source>
        <dbReference type="ARBA" id="ARBA00004196"/>
    </source>
</evidence>
<dbReference type="EC" id="2.4.1.-" evidence="13"/>
<dbReference type="GO" id="GO:0031505">
    <property type="term" value="P:fungal-type cell wall organization"/>
    <property type="evidence" value="ECO:0007669"/>
    <property type="project" value="TreeGrafter"/>
</dbReference>
<feature type="compositionally biased region" description="Low complexity" evidence="14">
    <location>
        <begin position="725"/>
        <end position="749"/>
    </location>
</feature>
<dbReference type="AlphaFoldDB" id="A0A0E9NL29"/>
<dbReference type="Gene3D" id="3.20.20.80">
    <property type="entry name" value="Glycosidases"/>
    <property type="match status" value="1"/>
</dbReference>
<evidence type="ECO:0000256" key="7">
    <source>
        <dbReference type="ARBA" id="ARBA00022692"/>
    </source>
</evidence>
<keyword evidence="10 13" id="KW-0472">Membrane</keyword>
<feature type="region of interest" description="Disordered" evidence="14">
    <location>
        <begin position="1"/>
        <end position="66"/>
    </location>
</feature>
<comment type="similarity">
    <text evidence="4 13">Belongs to the glycosyl hydrolase 72 family.</text>
</comment>
<evidence type="ECO:0000256" key="14">
    <source>
        <dbReference type="SAM" id="MobiDB-lite"/>
    </source>
</evidence>
<dbReference type="PANTHER" id="PTHR31468">
    <property type="entry name" value="1,3-BETA-GLUCANOSYLTRANSFERASE GAS1"/>
    <property type="match status" value="1"/>
</dbReference>
<dbReference type="GO" id="GO:0071970">
    <property type="term" value="P:fungal-type cell wall (1-&gt;3)-beta-D-glucan biosynthetic process"/>
    <property type="evidence" value="ECO:0007669"/>
    <property type="project" value="TreeGrafter"/>
</dbReference>
<feature type="compositionally biased region" description="Basic and acidic residues" evidence="14">
    <location>
        <begin position="1"/>
        <end position="10"/>
    </location>
</feature>
<reference evidence="17 18" key="1">
    <citation type="journal article" date="2011" name="J. Gen. Appl. Microbiol.">
        <title>Draft genome sequencing of the enigmatic yeast Saitoella complicata.</title>
        <authorList>
            <person name="Nishida H."/>
            <person name="Hamamoto M."/>
            <person name="Sugiyama J."/>
        </authorList>
    </citation>
    <scope>NUCLEOTIDE SEQUENCE [LARGE SCALE GENOMIC DNA]</scope>
    <source>
        <strain evidence="17 18">NRRL Y-17804</strain>
    </source>
</reference>
<evidence type="ECO:0000313" key="17">
    <source>
        <dbReference type="EMBL" id="GAO50376.1"/>
    </source>
</evidence>
<feature type="transmembrane region" description="Helical" evidence="15">
    <location>
        <begin position="146"/>
        <end position="166"/>
    </location>
</feature>
<keyword evidence="11" id="KW-0325">Glycoprotein</keyword>
<evidence type="ECO:0000256" key="3">
    <source>
        <dbReference type="ARBA" id="ARBA00004589"/>
    </source>
</evidence>
<reference evidence="17 18" key="2">
    <citation type="journal article" date="2014" name="J. Gen. Appl. Microbiol.">
        <title>The early diverging ascomycetous budding yeast Saitoella complicata has three histone deacetylases belonging to the Clr6, Hos2, and Rpd3 lineages.</title>
        <authorList>
            <person name="Nishida H."/>
            <person name="Matsumoto T."/>
            <person name="Kondo S."/>
            <person name="Hamamoto M."/>
            <person name="Yoshikawa H."/>
        </authorList>
    </citation>
    <scope>NUCLEOTIDE SEQUENCE [LARGE SCALE GENOMIC DNA]</scope>
    <source>
        <strain evidence="17 18">NRRL Y-17804</strain>
    </source>
</reference>
<dbReference type="Proteomes" id="UP000033140">
    <property type="component" value="Unassembled WGS sequence"/>
</dbReference>
<feature type="region of interest" description="Disordered" evidence="14">
    <location>
        <begin position="725"/>
        <end position="750"/>
    </location>
</feature>
<evidence type="ECO:0000256" key="11">
    <source>
        <dbReference type="ARBA" id="ARBA00023180"/>
    </source>
</evidence>
<dbReference type="InterPro" id="IPR004886">
    <property type="entry name" value="Glucanosyltransferase"/>
</dbReference>
<dbReference type="GO" id="GO:0042124">
    <property type="term" value="F:1,3-beta-glucanosyltransferase activity"/>
    <property type="evidence" value="ECO:0007669"/>
    <property type="project" value="TreeGrafter"/>
</dbReference>
<evidence type="ECO:0000313" key="18">
    <source>
        <dbReference type="Proteomes" id="UP000033140"/>
    </source>
</evidence>
<evidence type="ECO:0000256" key="15">
    <source>
        <dbReference type="SAM" id="Phobius"/>
    </source>
</evidence>
<organism evidence="17 18">
    <name type="scientific">Saitoella complicata (strain BCRC 22490 / CBS 7301 / JCM 7358 / NBRC 10748 / NRRL Y-17804)</name>
    <dbReference type="NCBI Taxonomy" id="698492"/>
    <lineage>
        <taxon>Eukaryota</taxon>
        <taxon>Fungi</taxon>
        <taxon>Dikarya</taxon>
        <taxon>Ascomycota</taxon>
        <taxon>Taphrinomycotina</taxon>
        <taxon>Taphrinomycotina incertae sedis</taxon>
        <taxon>Saitoella</taxon>
    </lineage>
</organism>
<evidence type="ECO:0000256" key="12">
    <source>
        <dbReference type="ARBA" id="ARBA00023288"/>
    </source>
</evidence>
<sequence>MSYPTTERRLSIPTTSSYGTRRRPSEIPANQEDAEHSVAAATSADTQEMEQELGRNGSAEQENTTGSKKWVMKWLREHDLSLWLENKGSVARDHLANERTFLAYLRTSLSFTAIGVALTQLFRLPAPSTGQSSETQRRLHAVGKPLGATMVMASLLVLGLGVWRYFVSQHWLTKGQFPASQGTVWIITLLGVMVAIVAFVIVLKCASWLALKLPLISIPYTKYKYCRAQRRGENIQPTDSRTTSTNFHRFFSVNYCLSFVLRSSSPSWVQRECVYLAYIRGRTGVLTFSKADRYLYRMRSTAAAALSVLAGAAYVSAQATVSTQPVASVTVTASSLATSATATLTPVTIDGNAFFQGSDRFYVRGVTYQPGGEASAQTDDPLANTEACKRDIPYFEQLGINTIRVYNVDNSADHSTCMNMLQNAGIYLFVDVNTPRIALSRTDPAGSYNAIYLQHVFATVDAFKNYSNVVGFFAGNEVINDANNTEAAPYVKATVRDLKDYISKQSDRQIPVGYSAADVSENRIQLAEYFNCGDDATARADFYAFNSYSWCGESSYTTSGYSQRVEDFSNYSIPLFFSEYGCNLVSPRPFTEVESIYSENMTPVFSGGLVYEWTQESNNYGLVEVNGTSITPLQDYENLMEEFAKTSNPSGDGGYKTDGSVATCPSNQTHFEITFAAEDLPVIPSAAQAYIHSGAGKALGNNGPTNQGQGSTAIQSLASAGTATASGSSTATASGAQSSGTSSSSSGTSNNGMGLTKAVFALAVAMAVGMCAV</sequence>
<evidence type="ECO:0000256" key="8">
    <source>
        <dbReference type="ARBA" id="ARBA00022729"/>
    </source>
</evidence>
<accession>A0A0E9NL29</accession>
<comment type="subcellular location">
    <subcellularLocation>
        <location evidence="2">Cell envelope</location>
    </subcellularLocation>
    <subcellularLocation>
        <location evidence="13">Cell membrane</location>
        <topology evidence="13">Lipid-anchor</topology>
        <topology evidence="13">GPI-anchor</topology>
    </subcellularLocation>
    <subcellularLocation>
        <location evidence="1">Endomembrane system</location>
        <topology evidence="1">Multi-pass membrane protein</topology>
    </subcellularLocation>
    <subcellularLocation>
        <location evidence="3">Membrane</location>
        <topology evidence="3">Lipid-anchor</topology>
        <topology evidence="3">GPI-anchor</topology>
    </subcellularLocation>
</comment>
<dbReference type="GO" id="GO:0012505">
    <property type="term" value="C:endomembrane system"/>
    <property type="evidence" value="ECO:0007669"/>
    <property type="project" value="UniProtKB-SubCell"/>
</dbReference>
<keyword evidence="12 13" id="KW-0449">Lipoprotein</keyword>